<dbReference type="InterPro" id="IPR058163">
    <property type="entry name" value="LysR-type_TF_proteobact-type"/>
</dbReference>
<evidence type="ECO:0000313" key="7">
    <source>
        <dbReference type="Proteomes" id="UP000476030"/>
    </source>
</evidence>
<keyword evidence="4" id="KW-0804">Transcription</keyword>
<dbReference type="GO" id="GO:0003700">
    <property type="term" value="F:DNA-binding transcription factor activity"/>
    <property type="evidence" value="ECO:0007669"/>
    <property type="project" value="InterPro"/>
</dbReference>
<sequence>MDIASQMILYANVVDHGSFSATARSLGLTPSAVSKQISQLEDKLGVRLLNRSTRQVSTTLEGQTFYERCARISAEVHRAEELAQSFSGRPQGNLRIATTVAFGKARLLPLIPAFTARFPMLKINFEVTDRPIDLSDSDYDVAIRIAEQITDTSVVARKIASSKRLLCAAPSYVAHFGRPEKPVDLKNHNCLRVSTVSHWNDWHFNLGDETWTFTANGNFDSNSADAVYHAALAGLGIAQLSSYLVENDIAAGRLVALLPEYEEDPTDIFAVYSDRRNLSPKVRVFVDFLVENLRPDSTSDAKLSSVG</sequence>
<dbReference type="EMBL" id="WTUW01000001">
    <property type="protein sequence ID" value="MZR29798.1"/>
    <property type="molecule type" value="Genomic_DNA"/>
</dbReference>
<feature type="domain" description="HTH lysR-type" evidence="5">
    <location>
        <begin position="1"/>
        <end position="59"/>
    </location>
</feature>
<evidence type="ECO:0000256" key="2">
    <source>
        <dbReference type="ARBA" id="ARBA00023015"/>
    </source>
</evidence>
<dbReference type="InterPro" id="IPR036390">
    <property type="entry name" value="WH_DNA-bd_sf"/>
</dbReference>
<dbReference type="RefSeq" id="WP_161314325.1">
    <property type="nucleotide sequence ID" value="NZ_WTUW01000001.1"/>
</dbReference>
<dbReference type="InterPro" id="IPR005119">
    <property type="entry name" value="LysR_subst-bd"/>
</dbReference>
<dbReference type="PANTHER" id="PTHR30537">
    <property type="entry name" value="HTH-TYPE TRANSCRIPTIONAL REGULATOR"/>
    <property type="match status" value="1"/>
</dbReference>
<name>A0A6L8W435_9PROT</name>
<reference evidence="6 7" key="1">
    <citation type="submission" date="2019-12" db="EMBL/GenBank/DDBJ databases">
        <title>Snethiella sp. nov. sp. isolated from sea sand.</title>
        <authorList>
            <person name="Kim J."/>
            <person name="Jeong S.E."/>
            <person name="Jung H.S."/>
            <person name="Jeon C.O."/>
        </authorList>
    </citation>
    <scope>NUCLEOTIDE SEQUENCE [LARGE SCALE GENOMIC DNA]</scope>
    <source>
        <strain evidence="6 7">DP05</strain>
    </source>
</reference>
<dbReference type="InterPro" id="IPR000847">
    <property type="entry name" value="LysR_HTH_N"/>
</dbReference>
<dbReference type="CDD" id="cd08422">
    <property type="entry name" value="PBP2_CrgA_like"/>
    <property type="match status" value="1"/>
</dbReference>
<dbReference type="GO" id="GO:0003677">
    <property type="term" value="F:DNA binding"/>
    <property type="evidence" value="ECO:0007669"/>
    <property type="project" value="UniProtKB-KW"/>
</dbReference>
<dbReference type="Gene3D" id="1.10.10.10">
    <property type="entry name" value="Winged helix-like DNA-binding domain superfamily/Winged helix DNA-binding domain"/>
    <property type="match status" value="1"/>
</dbReference>
<accession>A0A6L8W435</accession>
<dbReference type="SUPFAM" id="SSF53850">
    <property type="entry name" value="Periplasmic binding protein-like II"/>
    <property type="match status" value="1"/>
</dbReference>
<keyword evidence="2" id="KW-0805">Transcription regulation</keyword>
<evidence type="ECO:0000256" key="1">
    <source>
        <dbReference type="ARBA" id="ARBA00009437"/>
    </source>
</evidence>
<dbReference type="AlphaFoldDB" id="A0A6L8W435"/>
<keyword evidence="7" id="KW-1185">Reference proteome</keyword>
<dbReference type="SUPFAM" id="SSF46785">
    <property type="entry name" value="Winged helix' DNA-binding domain"/>
    <property type="match status" value="1"/>
</dbReference>
<comment type="similarity">
    <text evidence="1">Belongs to the LysR transcriptional regulatory family.</text>
</comment>
<proteinExistence type="inferred from homology"/>
<dbReference type="PROSITE" id="PS50931">
    <property type="entry name" value="HTH_LYSR"/>
    <property type="match status" value="1"/>
</dbReference>
<evidence type="ECO:0000256" key="4">
    <source>
        <dbReference type="ARBA" id="ARBA00023163"/>
    </source>
</evidence>
<dbReference type="FunFam" id="3.40.190.290:FF:000001">
    <property type="entry name" value="Transcriptional regulator, LysR family"/>
    <property type="match status" value="1"/>
</dbReference>
<dbReference type="InterPro" id="IPR036388">
    <property type="entry name" value="WH-like_DNA-bd_sf"/>
</dbReference>
<evidence type="ECO:0000313" key="6">
    <source>
        <dbReference type="EMBL" id="MZR29798.1"/>
    </source>
</evidence>
<comment type="caution">
    <text evidence="6">The sequence shown here is derived from an EMBL/GenBank/DDBJ whole genome shotgun (WGS) entry which is preliminary data.</text>
</comment>
<dbReference type="PANTHER" id="PTHR30537:SF5">
    <property type="entry name" value="HTH-TYPE TRANSCRIPTIONAL ACTIVATOR TTDR-RELATED"/>
    <property type="match status" value="1"/>
</dbReference>
<evidence type="ECO:0000256" key="3">
    <source>
        <dbReference type="ARBA" id="ARBA00023125"/>
    </source>
</evidence>
<dbReference type="Pfam" id="PF03466">
    <property type="entry name" value="LysR_substrate"/>
    <property type="match status" value="1"/>
</dbReference>
<dbReference type="Pfam" id="PF00126">
    <property type="entry name" value="HTH_1"/>
    <property type="match status" value="1"/>
</dbReference>
<protein>
    <submittedName>
        <fullName evidence="6">LysR family transcriptional regulator</fullName>
    </submittedName>
</protein>
<dbReference type="Proteomes" id="UP000476030">
    <property type="component" value="Unassembled WGS sequence"/>
</dbReference>
<dbReference type="Gene3D" id="3.40.190.290">
    <property type="match status" value="1"/>
</dbReference>
<organism evidence="6 7">
    <name type="scientific">Sneathiella litorea</name>
    <dbReference type="NCBI Taxonomy" id="2606216"/>
    <lineage>
        <taxon>Bacteria</taxon>
        <taxon>Pseudomonadati</taxon>
        <taxon>Pseudomonadota</taxon>
        <taxon>Alphaproteobacteria</taxon>
        <taxon>Sneathiellales</taxon>
        <taxon>Sneathiellaceae</taxon>
        <taxon>Sneathiella</taxon>
    </lineage>
</organism>
<gene>
    <name evidence="6" type="ORF">GQE98_04025</name>
</gene>
<evidence type="ECO:0000259" key="5">
    <source>
        <dbReference type="PROSITE" id="PS50931"/>
    </source>
</evidence>
<dbReference type="FunFam" id="1.10.10.10:FF:000001">
    <property type="entry name" value="LysR family transcriptional regulator"/>
    <property type="match status" value="1"/>
</dbReference>
<keyword evidence="3" id="KW-0238">DNA-binding</keyword>
<dbReference type="PRINTS" id="PR00039">
    <property type="entry name" value="HTHLYSR"/>
</dbReference>